<proteinExistence type="predicted"/>
<feature type="chain" id="PRO_5040910178" description="DUF4358 domain-containing protein" evidence="2">
    <location>
        <begin position="23"/>
        <end position="206"/>
    </location>
</feature>
<feature type="compositionally biased region" description="Basic and acidic residues" evidence="1">
    <location>
        <begin position="40"/>
        <end position="55"/>
    </location>
</feature>
<comment type="caution">
    <text evidence="3">The sequence shown here is derived from an EMBL/GenBank/DDBJ whole genome shotgun (WGS) entry which is preliminary data.</text>
</comment>
<evidence type="ECO:0000313" key="3">
    <source>
        <dbReference type="EMBL" id="GKX32138.1"/>
    </source>
</evidence>
<evidence type="ECO:0008006" key="5">
    <source>
        <dbReference type="Google" id="ProtNLM"/>
    </source>
</evidence>
<sequence>MKRILAIITIMMAMSVMFVGCSKDNEDKDNNTNVENPDSGNKDDNEDKDGNQEIEKDVKVEDIAESIKDQIVKDMVEKGLNEEDITDETPLPGYIYSDLKQGEEDALVTLEIDKDKIEEGRMIVPMINLNSDQIIILKAVDDEAVTDLKEFLEKTKEDQIGVWEQYLPDQYEKVKNNIIKTSGKYLLYVTYDNPEIIEEIFDNMIK</sequence>
<organism evidence="3 4">
    <name type="scientific">Vallitalea longa</name>
    <dbReference type="NCBI Taxonomy" id="2936439"/>
    <lineage>
        <taxon>Bacteria</taxon>
        <taxon>Bacillati</taxon>
        <taxon>Bacillota</taxon>
        <taxon>Clostridia</taxon>
        <taxon>Lachnospirales</taxon>
        <taxon>Vallitaleaceae</taxon>
        <taxon>Vallitalea</taxon>
    </lineage>
</organism>
<keyword evidence="4" id="KW-1185">Reference proteome</keyword>
<evidence type="ECO:0000256" key="1">
    <source>
        <dbReference type="SAM" id="MobiDB-lite"/>
    </source>
</evidence>
<dbReference type="RefSeq" id="WP_281819556.1">
    <property type="nucleotide sequence ID" value="NZ_BRLB01000027.1"/>
</dbReference>
<dbReference type="InterPro" id="IPR025648">
    <property type="entry name" value="DUF4358"/>
</dbReference>
<reference evidence="3" key="1">
    <citation type="submission" date="2022-06" db="EMBL/GenBank/DDBJ databases">
        <title>Vallitalea longa sp. nov., an anaerobic bacterium isolated from marine sediment.</title>
        <authorList>
            <person name="Hirano S."/>
            <person name="Terahara T."/>
            <person name="Mori K."/>
            <person name="Hamada M."/>
            <person name="Matsumoto R."/>
            <person name="Kobayashi T."/>
        </authorList>
    </citation>
    <scope>NUCLEOTIDE SEQUENCE</scope>
    <source>
        <strain evidence="3">SH18-1</strain>
    </source>
</reference>
<evidence type="ECO:0000313" key="4">
    <source>
        <dbReference type="Proteomes" id="UP001144256"/>
    </source>
</evidence>
<feature type="signal peptide" evidence="2">
    <location>
        <begin position="1"/>
        <end position="22"/>
    </location>
</feature>
<dbReference type="Proteomes" id="UP001144256">
    <property type="component" value="Unassembled WGS sequence"/>
</dbReference>
<dbReference type="PROSITE" id="PS51257">
    <property type="entry name" value="PROKAR_LIPOPROTEIN"/>
    <property type="match status" value="1"/>
</dbReference>
<feature type="region of interest" description="Disordered" evidence="1">
    <location>
        <begin position="25"/>
        <end position="55"/>
    </location>
</feature>
<protein>
    <recommendedName>
        <fullName evidence="5">DUF4358 domain-containing protein</fullName>
    </recommendedName>
</protein>
<dbReference type="EMBL" id="BRLB01000027">
    <property type="protein sequence ID" value="GKX32138.1"/>
    <property type="molecule type" value="Genomic_DNA"/>
</dbReference>
<accession>A0A9W5YH12</accession>
<gene>
    <name evidence="3" type="ORF">SH1V18_46180</name>
</gene>
<keyword evidence="2" id="KW-0732">Signal</keyword>
<dbReference type="Pfam" id="PF14270">
    <property type="entry name" value="DUF4358"/>
    <property type="match status" value="1"/>
</dbReference>
<dbReference type="AlphaFoldDB" id="A0A9W5YH12"/>
<name>A0A9W5YH12_9FIRM</name>
<evidence type="ECO:0000256" key="2">
    <source>
        <dbReference type="SAM" id="SignalP"/>
    </source>
</evidence>